<organism evidence="2 3">
    <name type="scientific">Calocera cornea HHB12733</name>
    <dbReference type="NCBI Taxonomy" id="1353952"/>
    <lineage>
        <taxon>Eukaryota</taxon>
        <taxon>Fungi</taxon>
        <taxon>Dikarya</taxon>
        <taxon>Basidiomycota</taxon>
        <taxon>Agaricomycotina</taxon>
        <taxon>Dacrymycetes</taxon>
        <taxon>Dacrymycetales</taxon>
        <taxon>Dacrymycetaceae</taxon>
        <taxon>Calocera</taxon>
    </lineage>
</organism>
<dbReference type="InParanoid" id="A0A165HUJ4"/>
<evidence type="ECO:0000313" key="3">
    <source>
        <dbReference type="Proteomes" id="UP000076842"/>
    </source>
</evidence>
<keyword evidence="1" id="KW-1133">Transmembrane helix</keyword>
<name>A0A165HUJ4_9BASI</name>
<keyword evidence="3" id="KW-1185">Reference proteome</keyword>
<reference evidence="2 3" key="1">
    <citation type="journal article" date="2016" name="Mol. Biol. Evol.">
        <title>Comparative Genomics of Early-Diverging Mushroom-Forming Fungi Provides Insights into the Origins of Lignocellulose Decay Capabilities.</title>
        <authorList>
            <person name="Nagy L.G."/>
            <person name="Riley R."/>
            <person name="Tritt A."/>
            <person name="Adam C."/>
            <person name="Daum C."/>
            <person name="Floudas D."/>
            <person name="Sun H."/>
            <person name="Yadav J.S."/>
            <person name="Pangilinan J."/>
            <person name="Larsson K.H."/>
            <person name="Matsuura K."/>
            <person name="Barry K."/>
            <person name="Labutti K."/>
            <person name="Kuo R."/>
            <person name="Ohm R.A."/>
            <person name="Bhattacharya S.S."/>
            <person name="Shirouzu T."/>
            <person name="Yoshinaga Y."/>
            <person name="Martin F.M."/>
            <person name="Grigoriev I.V."/>
            <person name="Hibbett D.S."/>
        </authorList>
    </citation>
    <scope>NUCLEOTIDE SEQUENCE [LARGE SCALE GENOMIC DNA]</scope>
    <source>
        <strain evidence="2 3">HHB12733</strain>
    </source>
</reference>
<keyword evidence="1" id="KW-0812">Transmembrane</keyword>
<sequence length="133" mass="15591">MKDSEESIVQLSERSSSRVLAELQRLAQTENFKSLPPDMQKEVMELLGPKAKPVVHEPTLRLDPAIERWRLMRDHIHEGFRFTRYNTGPALWYAVAIPVAFYAMAYYTKDKWDWSGKRREDSLLRKVPEPSTK</sequence>
<dbReference type="EMBL" id="KV423937">
    <property type="protein sequence ID" value="KZT59763.1"/>
    <property type="molecule type" value="Genomic_DNA"/>
</dbReference>
<dbReference type="OrthoDB" id="15108at2759"/>
<proteinExistence type="predicted"/>
<gene>
    <name evidence="2" type="ORF">CALCODRAFT_493267</name>
</gene>
<accession>A0A165HUJ4</accession>
<dbReference type="PANTHER" id="PTHR39476">
    <property type="entry name" value="NADH:UBIQUINONE OXIDOREDUCTASE 6.6KD SUBUNIT"/>
    <property type="match status" value="1"/>
</dbReference>
<evidence type="ECO:0008006" key="4">
    <source>
        <dbReference type="Google" id="ProtNLM"/>
    </source>
</evidence>
<dbReference type="AlphaFoldDB" id="A0A165HUJ4"/>
<dbReference type="Proteomes" id="UP000076842">
    <property type="component" value="Unassembled WGS sequence"/>
</dbReference>
<evidence type="ECO:0000256" key="1">
    <source>
        <dbReference type="SAM" id="Phobius"/>
    </source>
</evidence>
<keyword evidence="1" id="KW-0472">Membrane</keyword>
<feature type="transmembrane region" description="Helical" evidence="1">
    <location>
        <begin position="90"/>
        <end position="108"/>
    </location>
</feature>
<evidence type="ECO:0000313" key="2">
    <source>
        <dbReference type="EMBL" id="KZT59763.1"/>
    </source>
</evidence>
<dbReference type="PANTHER" id="PTHR39476:SF1">
    <property type="entry name" value="NADH DEHYDROGENASE [UBIQUINONE] 1 BETA SUBCOMPLEX SUBUNIT 4"/>
    <property type="match status" value="1"/>
</dbReference>
<protein>
    <recommendedName>
        <fullName evidence="4">Complex I-B15</fullName>
    </recommendedName>
</protein>